<gene>
    <name evidence="1" type="ORF">H5410_001800</name>
</gene>
<evidence type="ECO:0000313" key="2">
    <source>
        <dbReference type="Proteomes" id="UP000824120"/>
    </source>
</evidence>
<dbReference type="AlphaFoldDB" id="A0A9J6B0L8"/>
<dbReference type="EMBL" id="JACXVP010000001">
    <property type="protein sequence ID" value="KAG5630083.1"/>
    <property type="molecule type" value="Genomic_DNA"/>
</dbReference>
<comment type="caution">
    <text evidence="1">The sequence shown here is derived from an EMBL/GenBank/DDBJ whole genome shotgun (WGS) entry which is preliminary data.</text>
</comment>
<protein>
    <submittedName>
        <fullName evidence="1">Uncharacterized protein</fullName>
    </submittedName>
</protein>
<name>A0A9J6B0L8_SOLCO</name>
<proteinExistence type="predicted"/>
<dbReference type="Proteomes" id="UP000824120">
    <property type="component" value="Chromosome 1"/>
</dbReference>
<sequence>MNIFVRLYLEVKKHEPKFAMYLLCIDTTNKKTGQIHCFDGTSVSIICVEGLQKDAQTLIVVE</sequence>
<dbReference type="OrthoDB" id="1938144at2759"/>
<evidence type="ECO:0000313" key="1">
    <source>
        <dbReference type="EMBL" id="KAG5630083.1"/>
    </source>
</evidence>
<reference evidence="1 2" key="1">
    <citation type="submission" date="2020-09" db="EMBL/GenBank/DDBJ databases">
        <title>De no assembly of potato wild relative species, Solanum commersonii.</title>
        <authorList>
            <person name="Cho K."/>
        </authorList>
    </citation>
    <scope>NUCLEOTIDE SEQUENCE [LARGE SCALE GENOMIC DNA]</scope>
    <source>
        <strain evidence="1">LZ3.2</strain>
        <tissue evidence="1">Leaf</tissue>
    </source>
</reference>
<organism evidence="1 2">
    <name type="scientific">Solanum commersonii</name>
    <name type="common">Commerson's wild potato</name>
    <name type="synonym">Commerson's nightshade</name>
    <dbReference type="NCBI Taxonomy" id="4109"/>
    <lineage>
        <taxon>Eukaryota</taxon>
        <taxon>Viridiplantae</taxon>
        <taxon>Streptophyta</taxon>
        <taxon>Embryophyta</taxon>
        <taxon>Tracheophyta</taxon>
        <taxon>Spermatophyta</taxon>
        <taxon>Magnoliopsida</taxon>
        <taxon>eudicotyledons</taxon>
        <taxon>Gunneridae</taxon>
        <taxon>Pentapetalae</taxon>
        <taxon>asterids</taxon>
        <taxon>lamiids</taxon>
        <taxon>Solanales</taxon>
        <taxon>Solanaceae</taxon>
        <taxon>Solanoideae</taxon>
        <taxon>Solaneae</taxon>
        <taxon>Solanum</taxon>
    </lineage>
</organism>
<keyword evidence="2" id="KW-1185">Reference proteome</keyword>
<accession>A0A9J6B0L8</accession>